<protein>
    <submittedName>
        <fullName evidence="1">Uncharacterized protein</fullName>
    </submittedName>
</protein>
<sequence>MTLALGSLVYTINRAGSHGAGDALTLYMRGTCGRRQRGSVA</sequence>
<name>A0A7X0F0C4_9ACTN</name>
<dbReference type="RefSeq" id="WP_281394317.1">
    <property type="nucleotide sequence ID" value="NZ_JACHJB010000002.1"/>
</dbReference>
<evidence type="ECO:0000313" key="2">
    <source>
        <dbReference type="Proteomes" id="UP000583800"/>
    </source>
</evidence>
<proteinExistence type="predicted"/>
<comment type="caution">
    <text evidence="1">The sequence shown here is derived from an EMBL/GenBank/DDBJ whole genome shotgun (WGS) entry which is preliminary data.</text>
</comment>
<evidence type="ECO:0000313" key="1">
    <source>
        <dbReference type="EMBL" id="MBB6347705.1"/>
    </source>
</evidence>
<dbReference type="Proteomes" id="UP000583800">
    <property type="component" value="Unassembled WGS sequence"/>
</dbReference>
<reference evidence="1 2" key="1">
    <citation type="submission" date="2020-08" db="EMBL/GenBank/DDBJ databases">
        <title>Sequencing the genomes of 1000 actinobacteria strains.</title>
        <authorList>
            <person name="Klenk H.-P."/>
        </authorList>
    </citation>
    <scope>NUCLEOTIDE SEQUENCE [LARGE SCALE GENOMIC DNA]</scope>
    <source>
        <strain evidence="1 2">DSM 45913</strain>
    </source>
</reference>
<dbReference type="AlphaFoldDB" id="A0A7X0F0C4"/>
<keyword evidence="2" id="KW-1185">Reference proteome</keyword>
<dbReference type="EMBL" id="JACHJB010000002">
    <property type="protein sequence ID" value="MBB6347705.1"/>
    <property type="molecule type" value="Genomic_DNA"/>
</dbReference>
<gene>
    <name evidence="1" type="ORF">FHU36_004250</name>
</gene>
<accession>A0A7X0F0C4</accession>
<organism evidence="1 2">
    <name type="scientific">Nonomuraea muscovyensis</name>
    <dbReference type="NCBI Taxonomy" id="1124761"/>
    <lineage>
        <taxon>Bacteria</taxon>
        <taxon>Bacillati</taxon>
        <taxon>Actinomycetota</taxon>
        <taxon>Actinomycetes</taxon>
        <taxon>Streptosporangiales</taxon>
        <taxon>Streptosporangiaceae</taxon>
        <taxon>Nonomuraea</taxon>
    </lineage>
</organism>